<dbReference type="OrthoDB" id="2963168at2759"/>
<dbReference type="Proteomes" id="UP000265618">
    <property type="component" value="Unassembled WGS sequence"/>
</dbReference>
<keyword evidence="4" id="KW-1185">Reference proteome</keyword>
<dbReference type="PANTHER" id="PTHR14187:SF5">
    <property type="entry name" value="HEAT SHOCK 70 KDA PROTEIN 12A"/>
    <property type="match status" value="1"/>
</dbReference>
<dbReference type="EMBL" id="BDIP01004366">
    <property type="protein sequence ID" value="GIQ88767.1"/>
    <property type="molecule type" value="Genomic_DNA"/>
</dbReference>
<keyword evidence="3" id="KW-0346">Stress response</keyword>
<name>A0A9K3GMV2_9EUKA</name>
<accession>A0A9K3GMV2</accession>
<organism evidence="3 4">
    <name type="scientific">Kipferlia bialata</name>
    <dbReference type="NCBI Taxonomy" id="797122"/>
    <lineage>
        <taxon>Eukaryota</taxon>
        <taxon>Metamonada</taxon>
        <taxon>Carpediemonas-like organisms</taxon>
        <taxon>Kipferlia</taxon>
    </lineage>
</organism>
<dbReference type="GO" id="GO:0005524">
    <property type="term" value="F:ATP binding"/>
    <property type="evidence" value="ECO:0007669"/>
    <property type="project" value="UniProtKB-KW"/>
</dbReference>
<dbReference type="Gene3D" id="3.30.420.40">
    <property type="match status" value="2"/>
</dbReference>
<dbReference type="InterPro" id="IPR043129">
    <property type="entry name" value="ATPase_NBD"/>
</dbReference>
<feature type="non-terminal residue" evidence="3">
    <location>
        <position position="404"/>
    </location>
</feature>
<gene>
    <name evidence="3" type="ORF">KIPB_011093</name>
</gene>
<dbReference type="Gene3D" id="3.90.640.10">
    <property type="entry name" value="Actin, Chain A, domain 4"/>
    <property type="match status" value="1"/>
</dbReference>
<evidence type="ECO:0000313" key="4">
    <source>
        <dbReference type="Proteomes" id="UP000265618"/>
    </source>
</evidence>
<evidence type="ECO:0000313" key="3">
    <source>
        <dbReference type="EMBL" id="GIQ88767.1"/>
    </source>
</evidence>
<dbReference type="Pfam" id="PF00012">
    <property type="entry name" value="HSP70"/>
    <property type="match status" value="1"/>
</dbReference>
<dbReference type="PANTHER" id="PTHR14187">
    <property type="entry name" value="ALPHA KINASE/ELONGATION FACTOR 2 KINASE"/>
    <property type="match status" value="1"/>
</dbReference>
<dbReference type="SUPFAM" id="SSF53067">
    <property type="entry name" value="Actin-like ATPase domain"/>
    <property type="match status" value="1"/>
</dbReference>
<evidence type="ECO:0000256" key="2">
    <source>
        <dbReference type="ARBA" id="ARBA00022840"/>
    </source>
</evidence>
<reference evidence="3 4" key="1">
    <citation type="journal article" date="2018" name="PLoS ONE">
        <title>The draft genome of Kipferlia bialata reveals reductive genome evolution in fornicate parasites.</title>
        <authorList>
            <person name="Tanifuji G."/>
            <person name="Takabayashi S."/>
            <person name="Kume K."/>
            <person name="Takagi M."/>
            <person name="Nakayama T."/>
            <person name="Kamikawa R."/>
            <person name="Inagaki Y."/>
            <person name="Hashimoto T."/>
        </authorList>
    </citation>
    <scope>NUCLEOTIDE SEQUENCE [LARGE SCALE GENOMIC DNA]</scope>
    <source>
        <strain evidence="3">NY0173</strain>
    </source>
</reference>
<sequence length="404" mass="44590">DSDDLVFVLEPEAAAVYGSTKVDEFQLVTGDRFMVVDVGGGTADVTVHQVENTQGQLSEVTRGHGSACGSMFIDLNFLSLARQRLGKETLERVKAKCPKALSTMVDSFEVVKRQHLGPEDEEAYVDIPAGIQRLMPLEVAEVLEEASGYDDQLCLTGRVMSSLFDPVIDRVLLCIDEVFQRTAESGSEASIDTMLVVGGFSQSPYLMRRLREVYTEQRGLGVRIISPDAPGAAVLAGAVHYGMRPSQVVSRIARYTYGIGALIPYDPEDPRHKDHADCVLGSPLMSDIIRDEEGEDCFQHGFCRNTTIGASLPKDHRVTSHVRFLSGSLHAGVRMHYSTDVDPLLTTEPTVYPLGDYVTIERPSLDVCDSVKVHFCFGDTEIHMRVVPEYDETQARDIKVHYSD</sequence>
<dbReference type="GO" id="GO:0140662">
    <property type="term" value="F:ATP-dependent protein folding chaperone"/>
    <property type="evidence" value="ECO:0007669"/>
    <property type="project" value="InterPro"/>
</dbReference>
<evidence type="ECO:0000256" key="1">
    <source>
        <dbReference type="ARBA" id="ARBA00022741"/>
    </source>
</evidence>
<keyword evidence="2" id="KW-0067">ATP-binding</keyword>
<comment type="caution">
    <text evidence="3">The sequence shown here is derived from an EMBL/GenBank/DDBJ whole genome shotgun (WGS) entry which is preliminary data.</text>
</comment>
<protein>
    <submittedName>
        <fullName evidence="3">Heat shock protein 70 family protein</fullName>
    </submittedName>
</protein>
<keyword evidence="1" id="KW-0547">Nucleotide-binding</keyword>
<dbReference type="InterPro" id="IPR013126">
    <property type="entry name" value="Hsp_70_fam"/>
</dbReference>
<proteinExistence type="predicted"/>
<dbReference type="AlphaFoldDB" id="A0A9K3GMV2"/>